<sequence length="194" mass="22628">MSLIHISSYIQEASLVEIYSKSRDEYQYEDFILGIIIMELNDYILVKTYDESALLDTYTLLRKDDISKIATDTDYTSVFEAYIRMNQENDVLDPFNIQQLDNILQLNDFDEIIQAFLVNNRVLTVVTDIDDESHVGRIIDYRGDNIVLDEQQYLRSFGIIDENDNPVISLEDVTLIDLVSKANLLYENYLNQEK</sequence>
<dbReference type="KEGG" id="abom:D7I45_00875"/>
<dbReference type="OrthoDB" id="2296021at2"/>
<dbReference type="Proteomes" id="UP000272003">
    <property type="component" value="Chromosome"/>
</dbReference>
<keyword evidence="2" id="KW-1185">Reference proteome</keyword>
<name>A0A387ARQ5_9LACO</name>
<evidence type="ECO:0000313" key="2">
    <source>
        <dbReference type="Proteomes" id="UP000272003"/>
    </source>
</evidence>
<protein>
    <submittedName>
        <fullName evidence="1">Uncharacterized protein</fullName>
    </submittedName>
</protein>
<dbReference type="EMBL" id="CP032626">
    <property type="protein sequence ID" value="AYF92141.1"/>
    <property type="molecule type" value="Genomic_DNA"/>
</dbReference>
<accession>A0A387ARQ5</accession>
<dbReference type="RefSeq" id="WP_120783915.1">
    <property type="nucleotide sequence ID" value="NZ_CP032626.1"/>
</dbReference>
<organism evidence="1 2">
    <name type="scientific">Apilactobacillus bombintestini</name>
    <dbReference type="NCBI Taxonomy" id="2419772"/>
    <lineage>
        <taxon>Bacteria</taxon>
        <taxon>Bacillati</taxon>
        <taxon>Bacillota</taxon>
        <taxon>Bacilli</taxon>
        <taxon>Lactobacillales</taxon>
        <taxon>Lactobacillaceae</taxon>
        <taxon>Apilactobacillus</taxon>
    </lineage>
</organism>
<reference evidence="1 2" key="1">
    <citation type="submission" date="2018-09" db="EMBL/GenBank/DDBJ databases">
        <title>Genome sequencing of strain BHWM-4.</title>
        <authorList>
            <person name="Heo J."/>
            <person name="Kim S.-J."/>
            <person name="Kwon S.-W."/>
        </authorList>
    </citation>
    <scope>NUCLEOTIDE SEQUENCE [LARGE SCALE GENOMIC DNA]</scope>
    <source>
        <strain evidence="1 2">BHWM-4</strain>
    </source>
</reference>
<dbReference type="AlphaFoldDB" id="A0A387ARQ5"/>
<proteinExistence type="predicted"/>
<gene>
    <name evidence="1" type="ORF">D7I45_00875</name>
</gene>
<evidence type="ECO:0000313" key="1">
    <source>
        <dbReference type="EMBL" id="AYF92141.1"/>
    </source>
</evidence>